<dbReference type="Proteomes" id="UP001595696">
    <property type="component" value="Unassembled WGS sequence"/>
</dbReference>
<organism evidence="2 3">
    <name type="scientific">Nocardia jiangsuensis</name>
    <dbReference type="NCBI Taxonomy" id="1691563"/>
    <lineage>
        <taxon>Bacteria</taxon>
        <taxon>Bacillati</taxon>
        <taxon>Actinomycetota</taxon>
        <taxon>Actinomycetes</taxon>
        <taxon>Mycobacteriales</taxon>
        <taxon>Nocardiaceae</taxon>
        <taxon>Nocardia</taxon>
    </lineage>
</organism>
<feature type="region of interest" description="Disordered" evidence="1">
    <location>
        <begin position="103"/>
        <end position="140"/>
    </location>
</feature>
<sequence length="188" mass="19171">MTGYSSDPAQVLGTVVEALTNRVLPEVPDGPARLELGAVLEVLGNLVGRVGWDDVRLGAVCARTEELARELGLPGADLPPTVATLRERRAEIAERLAAAYRADRGACPPGTRPSGTEHTAPVPAPSHAHPDAEQPVRARAGAAAAVAAPSHADTAAIAAAVATFTADDVADQITAALRGAFAPTGDPR</sequence>
<gene>
    <name evidence="2" type="ORF">ACFO0B_02295</name>
</gene>
<name>A0ABV8DLH9_9NOCA</name>
<accession>A0ABV8DLH9</accession>
<proteinExistence type="predicted"/>
<evidence type="ECO:0000313" key="2">
    <source>
        <dbReference type="EMBL" id="MFC3960815.1"/>
    </source>
</evidence>
<evidence type="ECO:0000313" key="3">
    <source>
        <dbReference type="Proteomes" id="UP001595696"/>
    </source>
</evidence>
<dbReference type="EMBL" id="JBHSAX010000003">
    <property type="protein sequence ID" value="MFC3960815.1"/>
    <property type="molecule type" value="Genomic_DNA"/>
</dbReference>
<evidence type="ECO:0000256" key="1">
    <source>
        <dbReference type="SAM" id="MobiDB-lite"/>
    </source>
</evidence>
<keyword evidence="3" id="KW-1185">Reference proteome</keyword>
<comment type="caution">
    <text evidence="2">The sequence shown here is derived from an EMBL/GenBank/DDBJ whole genome shotgun (WGS) entry which is preliminary data.</text>
</comment>
<protein>
    <submittedName>
        <fullName evidence="2">Uncharacterized protein</fullName>
    </submittedName>
</protein>
<reference evidence="3" key="1">
    <citation type="journal article" date="2019" name="Int. J. Syst. Evol. Microbiol.">
        <title>The Global Catalogue of Microorganisms (GCM) 10K type strain sequencing project: providing services to taxonomists for standard genome sequencing and annotation.</title>
        <authorList>
            <consortium name="The Broad Institute Genomics Platform"/>
            <consortium name="The Broad Institute Genome Sequencing Center for Infectious Disease"/>
            <person name="Wu L."/>
            <person name="Ma J."/>
        </authorList>
    </citation>
    <scope>NUCLEOTIDE SEQUENCE [LARGE SCALE GENOMIC DNA]</scope>
    <source>
        <strain evidence="3">CGMCC 4.7330</strain>
    </source>
</reference>
<dbReference type="RefSeq" id="WP_378610586.1">
    <property type="nucleotide sequence ID" value="NZ_JBHSAX010000003.1"/>
</dbReference>